<dbReference type="EMBL" id="JAQQXS010000023">
    <property type="protein sequence ID" value="MDC8787255.1"/>
    <property type="molecule type" value="Genomic_DNA"/>
</dbReference>
<keyword evidence="2 5" id="KW-0812">Transmembrane</keyword>
<proteinExistence type="predicted"/>
<keyword evidence="4 5" id="KW-0472">Membrane</keyword>
<feature type="transmembrane region" description="Helical" evidence="5">
    <location>
        <begin position="332"/>
        <end position="351"/>
    </location>
</feature>
<evidence type="ECO:0000256" key="4">
    <source>
        <dbReference type="ARBA" id="ARBA00023136"/>
    </source>
</evidence>
<evidence type="ECO:0000313" key="8">
    <source>
        <dbReference type="Proteomes" id="UP001219862"/>
    </source>
</evidence>
<evidence type="ECO:0000256" key="5">
    <source>
        <dbReference type="SAM" id="Phobius"/>
    </source>
</evidence>
<dbReference type="RefSeq" id="WP_273598392.1">
    <property type="nucleotide sequence ID" value="NZ_JAQQXS010000023.1"/>
</dbReference>
<dbReference type="CDD" id="cd17365">
    <property type="entry name" value="MFS_PcaK_like"/>
    <property type="match status" value="1"/>
</dbReference>
<feature type="transmembrane region" description="Helical" evidence="5">
    <location>
        <begin position="67"/>
        <end position="90"/>
    </location>
</feature>
<evidence type="ECO:0000313" key="7">
    <source>
        <dbReference type="EMBL" id="MDC8787255.1"/>
    </source>
</evidence>
<dbReference type="Proteomes" id="UP001219862">
    <property type="component" value="Unassembled WGS sequence"/>
</dbReference>
<feature type="transmembrane region" description="Helical" evidence="5">
    <location>
        <begin position="97"/>
        <end position="117"/>
    </location>
</feature>
<comment type="subcellular location">
    <subcellularLocation>
        <location evidence="1">Membrane</location>
        <topology evidence="1">Multi-pass membrane protein</topology>
    </subcellularLocation>
</comment>
<dbReference type="Gene3D" id="1.20.1250.20">
    <property type="entry name" value="MFS general substrate transporter like domains"/>
    <property type="match status" value="1"/>
</dbReference>
<reference evidence="7 8" key="1">
    <citation type="submission" date="2022-10" db="EMBL/GenBank/DDBJ databases">
        <title>paucibacter sp. hw8 Genome sequencing.</title>
        <authorList>
            <person name="Park S."/>
        </authorList>
    </citation>
    <scope>NUCLEOTIDE SEQUENCE [LARGE SCALE GENOMIC DNA]</scope>
    <source>
        <strain evidence="8">hw8</strain>
    </source>
</reference>
<dbReference type="SUPFAM" id="SSF103473">
    <property type="entry name" value="MFS general substrate transporter"/>
    <property type="match status" value="1"/>
</dbReference>
<dbReference type="PANTHER" id="PTHR23508:SF10">
    <property type="entry name" value="CARBOXYLIC ACID TRANSPORTER PROTEIN HOMOLOG"/>
    <property type="match status" value="1"/>
</dbReference>
<dbReference type="InterPro" id="IPR011701">
    <property type="entry name" value="MFS"/>
</dbReference>
<evidence type="ECO:0000256" key="3">
    <source>
        <dbReference type="ARBA" id="ARBA00022989"/>
    </source>
</evidence>
<dbReference type="PROSITE" id="PS00217">
    <property type="entry name" value="SUGAR_TRANSPORT_2"/>
    <property type="match status" value="1"/>
</dbReference>
<feature type="transmembrane region" description="Helical" evidence="5">
    <location>
        <begin position="185"/>
        <end position="206"/>
    </location>
</feature>
<gene>
    <name evidence="7" type="ORF">PRZ01_18865</name>
</gene>
<dbReference type="InterPro" id="IPR005829">
    <property type="entry name" value="Sugar_transporter_CS"/>
</dbReference>
<feature type="transmembrane region" description="Helical" evidence="5">
    <location>
        <begin position="156"/>
        <end position="179"/>
    </location>
</feature>
<comment type="caution">
    <text evidence="7">The sequence shown here is derived from an EMBL/GenBank/DDBJ whole genome shotgun (WGS) entry which is preliminary data.</text>
</comment>
<feature type="transmembrane region" description="Helical" evidence="5">
    <location>
        <begin position="30"/>
        <end position="55"/>
    </location>
</feature>
<feature type="transmembrane region" description="Helical" evidence="5">
    <location>
        <begin position="423"/>
        <end position="440"/>
    </location>
</feature>
<feature type="transmembrane region" description="Helical" evidence="5">
    <location>
        <begin position="303"/>
        <end position="323"/>
    </location>
</feature>
<dbReference type="InterPro" id="IPR036259">
    <property type="entry name" value="MFS_trans_sf"/>
</dbReference>
<keyword evidence="3 5" id="KW-1133">Transmembrane helix</keyword>
<dbReference type="PROSITE" id="PS00216">
    <property type="entry name" value="SUGAR_TRANSPORT_1"/>
    <property type="match status" value="1"/>
</dbReference>
<keyword evidence="8" id="KW-1185">Reference proteome</keyword>
<protein>
    <submittedName>
        <fullName evidence="7">Aromatic acid/H+ symport family MFS transporter</fullName>
    </submittedName>
</protein>
<feature type="transmembrane region" description="Helical" evidence="5">
    <location>
        <begin position="269"/>
        <end position="291"/>
    </location>
</feature>
<accession>A0ABT5KXV5</accession>
<feature type="transmembrane region" description="Helical" evidence="5">
    <location>
        <begin position="357"/>
        <end position="380"/>
    </location>
</feature>
<sequence>MNQPSQNPAPARVADVQTLIDGAPFSPWQWLVFAMCFVVVLLDGFDTAAIGYIAPSLIKDWGVTKPMLGPVLSAALFGLAAGALSAGPLADRVGRRLVLMGAVLVFGLASLASSFAMDLSQLSTLRFITGLGLGAAMPNAVTLMSEYSPTHKRSMLTNLMFCGFPLGAAFGGFLAAWMIPQWGWRSVLVLGGVIPLLLTVLLLFVLPESVRFMVARRAELRKIQTTLAKVAGQKVFQFERFILSETRVVTNERGGLAQVLARPYRLGSLMLWTAYFMGLVIFYALINWMPLLFKEAGMDPKTATLISALFPLGGVGAVLFGWLMDRYEANKILAIGFALTSVAIWCIGQVVSQVSVLVVVVFTAGALMNTSQSSLPALAAAFYPTNGRATGVAWMLGVGRFGGIAGSFLVAQLSAAHMSLESVFAVVAVPGLVAAAALLVKRRADAAGGLQAAAGHSRDEVLAH</sequence>
<name>A0ABT5KXV5_9BURK</name>
<evidence type="ECO:0000256" key="2">
    <source>
        <dbReference type="ARBA" id="ARBA00022692"/>
    </source>
</evidence>
<feature type="transmembrane region" description="Helical" evidence="5">
    <location>
        <begin position="123"/>
        <end position="144"/>
    </location>
</feature>
<organism evidence="7 8">
    <name type="scientific">Roseateles koreensis</name>
    <dbReference type="NCBI Taxonomy" id="2987526"/>
    <lineage>
        <taxon>Bacteria</taxon>
        <taxon>Pseudomonadati</taxon>
        <taxon>Pseudomonadota</taxon>
        <taxon>Betaproteobacteria</taxon>
        <taxon>Burkholderiales</taxon>
        <taxon>Sphaerotilaceae</taxon>
        <taxon>Roseateles</taxon>
    </lineage>
</organism>
<evidence type="ECO:0000259" key="6">
    <source>
        <dbReference type="PROSITE" id="PS50850"/>
    </source>
</evidence>
<dbReference type="PROSITE" id="PS50850">
    <property type="entry name" value="MFS"/>
    <property type="match status" value="1"/>
</dbReference>
<evidence type="ECO:0000256" key="1">
    <source>
        <dbReference type="ARBA" id="ARBA00004141"/>
    </source>
</evidence>
<feature type="transmembrane region" description="Helical" evidence="5">
    <location>
        <begin position="392"/>
        <end position="411"/>
    </location>
</feature>
<dbReference type="PANTHER" id="PTHR23508">
    <property type="entry name" value="CARBOXYLIC ACID TRANSPORTER PROTEIN HOMOLOG"/>
    <property type="match status" value="1"/>
</dbReference>
<dbReference type="Pfam" id="PF07690">
    <property type="entry name" value="MFS_1"/>
    <property type="match status" value="1"/>
</dbReference>
<feature type="domain" description="Major facilitator superfamily (MFS) profile" evidence="6">
    <location>
        <begin position="32"/>
        <end position="443"/>
    </location>
</feature>
<dbReference type="InterPro" id="IPR020846">
    <property type="entry name" value="MFS_dom"/>
</dbReference>